<dbReference type="RefSeq" id="XP_014665867.1">
    <property type="nucleotide sequence ID" value="XM_014810381.1"/>
</dbReference>
<sequence length="619" mass="69908">MIMSIQHHRGKSRPRRGHHTGHSGMIISAGMEEINRVVTPIQAHNPHDTNRKHAKDVSSTDTLFILGCVDRIGEVIGDEGHPLYGPQAKRSSCLIIKGANHAEHDGASLSPRCLLQRNCDTNNQGQFAGVSAADTPVFTAFSTKDEKEKALNQQQHSTSYRPKTVLPRFIELYQYPGFKAVEITPLPEGANIDVVILRVVNAQSRLHWKAALRAEFFKIISRNVSKALLLDTFWWAYLDKFQPHKSTQQKLFDRISKNYVRLILEDRFKYRDFFMKEYPDILAQLVFAALCESFPHSLSQFGEELMANLLNLTMLWMTGTKPAPQHYQKWNTAVLQPCRQLETECNTGSRRNSKRVSAVSFPSPSVAAVETVVKETKAVARRQSLTPSNPVISVLEKCQDDAARGTEEGKHNKTTDPKKTRSPSFSSCSQKTLYDKSESEGKIRSAATTAGDHKSSSLPIIDFNAKRLVRESQPAGRSEEFSRSVFNIHGQSPLVRHYLSTRNLDNSGSISVLVRRTEIEKPPPPDCKTYRDIIKESLQLSKDVTIGHKRALEGGMQSKLHIEQHYQEEMKSLLSLHKQLLANPRCVKKMSDQIIMNLKTQKEYQGLSLESVERDIMKL</sequence>
<organism evidence="3 4">
    <name type="scientific">Priapulus caudatus</name>
    <name type="common">Priapulid worm</name>
    <dbReference type="NCBI Taxonomy" id="37621"/>
    <lineage>
        <taxon>Eukaryota</taxon>
        <taxon>Metazoa</taxon>
        <taxon>Ecdysozoa</taxon>
        <taxon>Scalidophora</taxon>
        <taxon>Priapulida</taxon>
        <taxon>Priapulimorpha</taxon>
        <taxon>Priapulimorphida</taxon>
        <taxon>Priapulidae</taxon>
        <taxon>Priapulus</taxon>
    </lineage>
</organism>
<feature type="compositionally biased region" description="Basic and acidic residues" evidence="2">
    <location>
        <begin position="402"/>
        <end position="419"/>
    </location>
</feature>
<reference evidence="4" key="1">
    <citation type="submission" date="2025-08" db="UniProtKB">
        <authorList>
            <consortium name="RefSeq"/>
        </authorList>
    </citation>
    <scope>IDENTIFICATION</scope>
</reference>
<dbReference type="PANTHER" id="PTHR33560:SF1">
    <property type="entry name" value="PROTEIN FAM227A"/>
    <property type="match status" value="1"/>
</dbReference>
<gene>
    <name evidence="4" type="primary">LOC106807888</name>
</gene>
<protein>
    <submittedName>
        <fullName evidence="4">Protein FAM227B-like isoform X1</fullName>
    </submittedName>
</protein>
<accession>A0ABM1E0Z6</accession>
<feature type="region of interest" description="Disordered" evidence="2">
    <location>
        <begin position="402"/>
        <end position="456"/>
    </location>
</feature>
<evidence type="ECO:0000256" key="1">
    <source>
        <dbReference type="ARBA" id="ARBA00008666"/>
    </source>
</evidence>
<name>A0ABM1E0Z6_PRICU</name>
<keyword evidence="3" id="KW-1185">Reference proteome</keyword>
<evidence type="ECO:0000313" key="4">
    <source>
        <dbReference type="RefSeq" id="XP_014665867.1"/>
    </source>
</evidence>
<dbReference type="PANTHER" id="PTHR33560">
    <property type="entry name" value="PROTEIN FAM227B"/>
    <property type="match status" value="1"/>
</dbReference>
<comment type="similarity">
    <text evidence="1">Belongs to the FAM227 family.</text>
</comment>
<feature type="compositionally biased region" description="Polar residues" evidence="2">
    <location>
        <begin position="422"/>
        <end position="432"/>
    </location>
</feature>
<evidence type="ECO:0000256" key="2">
    <source>
        <dbReference type="SAM" id="MobiDB-lite"/>
    </source>
</evidence>
<dbReference type="InterPro" id="IPR029417">
    <property type="entry name" value="FAM227"/>
</dbReference>
<feature type="compositionally biased region" description="Basic residues" evidence="2">
    <location>
        <begin position="1"/>
        <end position="21"/>
    </location>
</feature>
<dbReference type="Proteomes" id="UP000695022">
    <property type="component" value="Unplaced"/>
</dbReference>
<feature type="region of interest" description="Disordered" evidence="2">
    <location>
        <begin position="1"/>
        <end position="22"/>
    </location>
</feature>
<feature type="compositionally biased region" description="Basic and acidic residues" evidence="2">
    <location>
        <begin position="433"/>
        <end position="443"/>
    </location>
</feature>
<dbReference type="Pfam" id="PF14922">
    <property type="entry name" value="FWWh"/>
    <property type="match status" value="1"/>
</dbReference>
<evidence type="ECO:0000313" key="3">
    <source>
        <dbReference type="Proteomes" id="UP000695022"/>
    </source>
</evidence>
<dbReference type="GeneID" id="106807888"/>
<proteinExistence type="inferred from homology"/>